<sequence>MSETEPAAPLPDTQPKPLELVTVEPPPPEQRARRDARFALPGEKRTRYSLPTALESGSPVGYRSRVGMSQAEGRAALKLLCLEAPTGFGPVASVPEQELFEESALGVLSSRQSTNYRGQRQVSFGPDDSQTIAGILRSLTGADGPGEGKVLDGASYTHVVLSRPYRTPFTLLLTFVGHKPVRSLLSVPIRAIRKQLFHESDIPTIGYLQQLHVGILADTLERAVVIASQGRRRAQIFQAPFCGRNRERNAGAIARLERMCKLGSEDRRHGWQVAMVVQVGAALEHEQVRFDSELDEDAAKHLWRKLGANLLAFRSERIQPGVNFEDKAPPQYRARQDMDVPEAFTVQAGRAGYNAFARWTGLERERAKEIMLLDRVDVLTPGGKQRLHKIQQKLETITDRVVAQLPKWADLPLAKALSRNAERGRKAFALAGQRIYIAGLSQREVEALGLDWELAIRAVGASACRGALYAELMGVVDLPEDCDLLAGICMMAGPVNQDDIGKTHFGMPDLLADNSGFASRDPTALLVWTFKAKTVADPIGNEEQLLNAARKGALVDLRAAPHEIVAIAEGGRVQPMRARAGKHSRERAYADVDNFVRDATGLDIPGNRGEAWPEDWSSQPLWP</sequence>
<accession>A0A2S9YRU0</accession>
<dbReference type="OrthoDB" id="5481428at2"/>
<dbReference type="EMBL" id="PVNL01000049">
    <property type="protein sequence ID" value="PRQ07811.1"/>
    <property type="molecule type" value="Genomic_DNA"/>
</dbReference>
<reference evidence="2 3" key="1">
    <citation type="submission" date="2018-03" db="EMBL/GenBank/DDBJ databases">
        <title>Draft Genome Sequences of the Obligatory Marine Myxobacteria Enhygromyxa salina SWB007.</title>
        <authorList>
            <person name="Poehlein A."/>
            <person name="Moghaddam J.A."/>
            <person name="Harms H."/>
            <person name="Alanjari M."/>
            <person name="Koenig G.M."/>
            <person name="Daniel R."/>
            <person name="Schaeberle T.F."/>
        </authorList>
    </citation>
    <scope>NUCLEOTIDE SEQUENCE [LARGE SCALE GENOMIC DNA]</scope>
    <source>
        <strain evidence="2 3">SWB007</strain>
    </source>
</reference>
<dbReference type="Proteomes" id="UP000238823">
    <property type="component" value="Unassembled WGS sequence"/>
</dbReference>
<dbReference type="RefSeq" id="WP_106089510.1">
    <property type="nucleotide sequence ID" value="NZ_PVNL01000049.1"/>
</dbReference>
<evidence type="ECO:0000256" key="1">
    <source>
        <dbReference type="SAM" id="MobiDB-lite"/>
    </source>
</evidence>
<feature type="compositionally biased region" description="Basic and acidic residues" evidence="1">
    <location>
        <begin position="30"/>
        <end position="43"/>
    </location>
</feature>
<protein>
    <submittedName>
        <fullName evidence="2">Uncharacterized protein</fullName>
    </submittedName>
</protein>
<comment type="caution">
    <text evidence="2">The sequence shown here is derived from an EMBL/GenBank/DDBJ whole genome shotgun (WGS) entry which is preliminary data.</text>
</comment>
<gene>
    <name evidence="2" type="ORF">ENSA7_24830</name>
</gene>
<organism evidence="2 3">
    <name type="scientific">Enhygromyxa salina</name>
    <dbReference type="NCBI Taxonomy" id="215803"/>
    <lineage>
        <taxon>Bacteria</taxon>
        <taxon>Pseudomonadati</taxon>
        <taxon>Myxococcota</taxon>
        <taxon>Polyangia</taxon>
        <taxon>Nannocystales</taxon>
        <taxon>Nannocystaceae</taxon>
        <taxon>Enhygromyxa</taxon>
    </lineage>
</organism>
<dbReference type="AlphaFoldDB" id="A0A2S9YRU0"/>
<feature type="region of interest" description="Disordered" evidence="1">
    <location>
        <begin position="1"/>
        <end position="43"/>
    </location>
</feature>
<name>A0A2S9YRU0_9BACT</name>
<evidence type="ECO:0000313" key="2">
    <source>
        <dbReference type="EMBL" id="PRQ07811.1"/>
    </source>
</evidence>
<proteinExistence type="predicted"/>
<evidence type="ECO:0000313" key="3">
    <source>
        <dbReference type="Proteomes" id="UP000238823"/>
    </source>
</evidence>